<dbReference type="CDD" id="cd03801">
    <property type="entry name" value="GT4_PimA-like"/>
    <property type="match status" value="1"/>
</dbReference>
<proteinExistence type="predicted"/>
<protein>
    <submittedName>
        <fullName evidence="2">Glycosyltransferase Gtf1</fullName>
        <ecNumber evidence="2">2.4.1.-</ecNumber>
    </submittedName>
</protein>
<reference evidence="2" key="1">
    <citation type="submission" date="2019-08" db="EMBL/GenBank/DDBJ databases">
        <authorList>
            <person name="Kucharzyk K."/>
            <person name="Murdoch R.W."/>
            <person name="Higgins S."/>
            <person name="Loffler F."/>
        </authorList>
    </citation>
    <scope>NUCLEOTIDE SEQUENCE</scope>
</reference>
<comment type="caution">
    <text evidence="2">The sequence shown here is derived from an EMBL/GenBank/DDBJ whole genome shotgun (WGS) entry which is preliminary data.</text>
</comment>
<sequence length="373" mass="42801">MTVVFISNYLTAHQIPFCLEMRRLLQEGFTFIATEPISQERLALGWKDEKGYDFERRSYESPEQRLQCKKLVFEADAVLLGAANVCWISKRLRKNKSVFYVTERYYKVKPKWKQYPAMMASVFYRHNRFLGKPLYVLCAGAFVKQDLESVHAYYKDAYQWGYFPQMIEYDAQALMQQKNTGEPHLLWCGRFLDWKHPDMALRAALFLKKKAVCFHMDMIGSGVMKEELKAFISEKDLSDTVTLHDAMPPDEIRRYMEKADIYLATSDRFEGWGAVVNEAMNSGCAVVAADEIGSVPYLIEDGINGFVFESGNQTALNTILLRLIYDTKRCLDTGENAYETVSKTWHAKNAAVRLVHLLEGKEKAADSGPCSRA</sequence>
<dbReference type="SUPFAM" id="SSF53756">
    <property type="entry name" value="UDP-Glycosyltransferase/glycogen phosphorylase"/>
    <property type="match status" value="1"/>
</dbReference>
<keyword evidence="2" id="KW-0808">Transferase</keyword>
<dbReference type="EMBL" id="VSSQ01019317">
    <property type="protein sequence ID" value="MPM63281.1"/>
    <property type="molecule type" value="Genomic_DNA"/>
</dbReference>
<organism evidence="2">
    <name type="scientific">bioreactor metagenome</name>
    <dbReference type="NCBI Taxonomy" id="1076179"/>
    <lineage>
        <taxon>unclassified sequences</taxon>
        <taxon>metagenomes</taxon>
        <taxon>ecological metagenomes</taxon>
    </lineage>
</organism>
<feature type="domain" description="Glycosyl transferase family 1" evidence="1">
    <location>
        <begin position="177"/>
        <end position="339"/>
    </location>
</feature>
<evidence type="ECO:0000259" key="1">
    <source>
        <dbReference type="Pfam" id="PF00534"/>
    </source>
</evidence>
<dbReference type="AlphaFoldDB" id="A0A645BF53"/>
<gene>
    <name evidence="2" type="primary">gtf1_44</name>
    <name evidence="2" type="ORF">SDC9_110161</name>
</gene>
<dbReference type="Pfam" id="PF00534">
    <property type="entry name" value="Glycos_transf_1"/>
    <property type="match status" value="1"/>
</dbReference>
<dbReference type="Gene3D" id="3.40.50.2000">
    <property type="entry name" value="Glycogen Phosphorylase B"/>
    <property type="match status" value="2"/>
</dbReference>
<dbReference type="InterPro" id="IPR001296">
    <property type="entry name" value="Glyco_trans_1"/>
</dbReference>
<dbReference type="PANTHER" id="PTHR12526">
    <property type="entry name" value="GLYCOSYLTRANSFERASE"/>
    <property type="match status" value="1"/>
</dbReference>
<dbReference type="EC" id="2.4.1.-" evidence="2"/>
<evidence type="ECO:0000313" key="2">
    <source>
        <dbReference type="EMBL" id="MPM63281.1"/>
    </source>
</evidence>
<keyword evidence="2" id="KW-0328">Glycosyltransferase</keyword>
<name>A0A645BF53_9ZZZZ</name>
<accession>A0A645BF53</accession>
<dbReference type="GO" id="GO:0016757">
    <property type="term" value="F:glycosyltransferase activity"/>
    <property type="evidence" value="ECO:0007669"/>
    <property type="project" value="UniProtKB-KW"/>
</dbReference>